<dbReference type="GO" id="GO:0030246">
    <property type="term" value="F:carbohydrate binding"/>
    <property type="evidence" value="ECO:0007669"/>
    <property type="project" value="InterPro"/>
</dbReference>
<evidence type="ECO:0000256" key="10">
    <source>
        <dbReference type="PIRSR" id="PIRSR005096-1"/>
    </source>
</evidence>
<dbReference type="GO" id="GO:0006006">
    <property type="term" value="P:glucose metabolic process"/>
    <property type="evidence" value="ECO:0007669"/>
    <property type="project" value="TreeGrafter"/>
</dbReference>
<name>A0A2U3KTG3_9BACT</name>
<comment type="subunit">
    <text evidence="4">Monomer.</text>
</comment>
<feature type="binding site" evidence="11">
    <location>
        <position position="232"/>
    </location>
    <ligand>
        <name>beta-D-galactose</name>
        <dbReference type="ChEBI" id="CHEBI:27667"/>
    </ligand>
</feature>
<organism evidence="13 14">
    <name type="scientific">Candidatus Sulfotelmatobacter kueseliae</name>
    <dbReference type="NCBI Taxonomy" id="2042962"/>
    <lineage>
        <taxon>Bacteria</taxon>
        <taxon>Pseudomonadati</taxon>
        <taxon>Acidobacteriota</taxon>
        <taxon>Terriglobia</taxon>
        <taxon>Terriglobales</taxon>
        <taxon>Candidatus Korobacteraceae</taxon>
        <taxon>Candidatus Sulfotelmatobacter</taxon>
    </lineage>
</organism>
<feature type="binding site" evidence="12">
    <location>
        <begin position="160"/>
        <end position="162"/>
    </location>
    <ligand>
        <name>beta-D-galactose</name>
        <dbReference type="ChEBI" id="CHEBI:27667"/>
    </ligand>
</feature>
<evidence type="ECO:0000313" key="13">
    <source>
        <dbReference type="EMBL" id="SPF42857.1"/>
    </source>
</evidence>
<dbReference type="EC" id="5.1.3.3" evidence="9"/>
<dbReference type="PANTHER" id="PTHR10091:SF0">
    <property type="entry name" value="GALACTOSE MUTAROTASE"/>
    <property type="match status" value="1"/>
</dbReference>
<dbReference type="FunFam" id="2.70.98.10:FF:000003">
    <property type="entry name" value="Aldose 1-epimerase"/>
    <property type="match status" value="1"/>
</dbReference>
<keyword evidence="5" id="KW-0963">Cytoplasm</keyword>
<dbReference type="AlphaFoldDB" id="A0A2U3KTG3"/>
<sequence length="334" mass="36909">MYTLTNSHGVEVRAMNYGGIIVSIRVADRKGQFADIVLGHETLEGYIPNPPYLGAIVGRYANRIANGKFALDGKTYTLPQNDGTNSLHGGLKGFDKVVWDGAPLKGKTGVAFTYLSKDGEEGYPGNFKVKVTYMLTDTNELILDYEATTDKATPINVSQHSYFNLAGEGNGDILNHEVMLNADRFTPVDQKLIPTGELRAVKGTPLDFTKPTRVGSRIDDNYDQLTLAHGYDHNWIINRKGADKGLVLAARVYEPTTGRVLEVSTTQPAVQFYTGNFLDGTVTGKHGHVYQRRYGLCLETQHYPDSPNHPDFPSTILKPGETFRQKTVFKFSAK</sequence>
<comment type="pathway">
    <text evidence="2 9">Carbohydrate metabolism; hexose metabolism.</text>
</comment>
<dbReference type="GO" id="GO:0033499">
    <property type="term" value="P:galactose catabolic process via UDP-galactose, Leloir pathway"/>
    <property type="evidence" value="ECO:0007669"/>
    <property type="project" value="TreeGrafter"/>
</dbReference>
<evidence type="ECO:0000256" key="4">
    <source>
        <dbReference type="ARBA" id="ARBA00011245"/>
    </source>
</evidence>
<feature type="active site" description="Proton donor" evidence="10">
    <location>
        <position position="160"/>
    </location>
</feature>
<evidence type="ECO:0000256" key="12">
    <source>
        <dbReference type="PIRSR" id="PIRSR005096-3"/>
    </source>
</evidence>
<evidence type="ECO:0000256" key="8">
    <source>
        <dbReference type="ARBA" id="ARBA00023277"/>
    </source>
</evidence>
<evidence type="ECO:0000256" key="2">
    <source>
        <dbReference type="ARBA" id="ARBA00005028"/>
    </source>
</evidence>
<evidence type="ECO:0000256" key="9">
    <source>
        <dbReference type="PIRNR" id="PIRNR005096"/>
    </source>
</evidence>
<comment type="catalytic activity">
    <reaction evidence="9">
        <text>alpha-D-glucose = beta-D-glucose</text>
        <dbReference type="Rhea" id="RHEA:10264"/>
        <dbReference type="ChEBI" id="CHEBI:15903"/>
        <dbReference type="ChEBI" id="CHEBI:17925"/>
        <dbReference type="EC" id="5.1.3.3"/>
    </reaction>
</comment>
<gene>
    <name evidence="13" type="primary">mro</name>
    <name evidence="13" type="ORF">SBA1_470076</name>
</gene>
<dbReference type="CDD" id="cd09019">
    <property type="entry name" value="galactose_mutarotase_like"/>
    <property type="match status" value="1"/>
</dbReference>
<dbReference type="Pfam" id="PF01263">
    <property type="entry name" value="Aldose_epim"/>
    <property type="match status" value="1"/>
</dbReference>
<proteinExistence type="inferred from homology"/>
<dbReference type="GO" id="GO:0005737">
    <property type="term" value="C:cytoplasm"/>
    <property type="evidence" value="ECO:0007669"/>
    <property type="project" value="UniProtKB-SubCell"/>
</dbReference>
<protein>
    <recommendedName>
        <fullName evidence="9">Aldose 1-epimerase</fullName>
        <ecNumber evidence="9">5.1.3.3</ecNumber>
    </recommendedName>
</protein>
<dbReference type="GO" id="GO:0004034">
    <property type="term" value="F:aldose 1-epimerase activity"/>
    <property type="evidence" value="ECO:0007669"/>
    <property type="project" value="UniProtKB-EC"/>
</dbReference>
<evidence type="ECO:0000313" key="14">
    <source>
        <dbReference type="Proteomes" id="UP000238701"/>
    </source>
</evidence>
<dbReference type="PANTHER" id="PTHR10091">
    <property type="entry name" value="ALDOSE-1-EPIMERASE"/>
    <property type="match status" value="1"/>
</dbReference>
<dbReference type="SUPFAM" id="SSF74650">
    <property type="entry name" value="Galactose mutarotase-like"/>
    <property type="match status" value="1"/>
</dbReference>
<evidence type="ECO:0000256" key="6">
    <source>
        <dbReference type="ARBA" id="ARBA00022553"/>
    </source>
</evidence>
<dbReference type="NCBIfam" id="NF008277">
    <property type="entry name" value="PRK11055.1"/>
    <property type="match status" value="1"/>
</dbReference>
<keyword evidence="7 9" id="KW-0413">Isomerase</keyword>
<evidence type="ECO:0000256" key="11">
    <source>
        <dbReference type="PIRSR" id="PIRSR005096-2"/>
    </source>
</evidence>
<evidence type="ECO:0000256" key="5">
    <source>
        <dbReference type="ARBA" id="ARBA00022490"/>
    </source>
</evidence>
<evidence type="ECO:0000256" key="3">
    <source>
        <dbReference type="ARBA" id="ARBA00006206"/>
    </source>
</evidence>
<evidence type="ECO:0000256" key="7">
    <source>
        <dbReference type="ARBA" id="ARBA00023235"/>
    </source>
</evidence>
<dbReference type="Gene3D" id="2.70.98.10">
    <property type="match status" value="1"/>
</dbReference>
<feature type="active site" description="Proton acceptor" evidence="10">
    <location>
        <position position="299"/>
    </location>
</feature>
<dbReference type="EMBL" id="OMOD01000141">
    <property type="protein sequence ID" value="SPF42857.1"/>
    <property type="molecule type" value="Genomic_DNA"/>
</dbReference>
<dbReference type="InterPro" id="IPR015443">
    <property type="entry name" value="Aldose_1-epimerase"/>
</dbReference>
<comment type="similarity">
    <text evidence="3 9">Belongs to the aldose epimerase family.</text>
</comment>
<keyword evidence="6" id="KW-0597">Phosphoprotein</keyword>
<accession>A0A2U3KTG3</accession>
<keyword evidence="8 9" id="KW-0119">Carbohydrate metabolism</keyword>
<dbReference type="InterPro" id="IPR047215">
    <property type="entry name" value="Galactose_mutarotase-like"/>
</dbReference>
<reference evidence="14" key="1">
    <citation type="submission" date="2018-02" db="EMBL/GenBank/DDBJ databases">
        <authorList>
            <person name="Hausmann B."/>
        </authorList>
    </citation>
    <scope>NUCLEOTIDE SEQUENCE [LARGE SCALE GENOMIC DNA]</scope>
    <source>
        <strain evidence="14">Peat soil MAG SbA1</strain>
    </source>
</reference>
<comment type="subcellular location">
    <subcellularLocation>
        <location evidence="1">Cytoplasm</location>
    </subcellularLocation>
</comment>
<dbReference type="InterPro" id="IPR014718">
    <property type="entry name" value="GH-type_carb-bd"/>
</dbReference>
<dbReference type="Proteomes" id="UP000238701">
    <property type="component" value="Unassembled WGS sequence"/>
</dbReference>
<dbReference type="InterPro" id="IPR011013">
    <property type="entry name" value="Gal_mutarotase_sf_dom"/>
</dbReference>
<dbReference type="UniPathway" id="UPA00242"/>
<dbReference type="PIRSF" id="PIRSF005096">
    <property type="entry name" value="GALM"/>
    <property type="match status" value="1"/>
</dbReference>
<evidence type="ECO:0000256" key="1">
    <source>
        <dbReference type="ARBA" id="ARBA00004496"/>
    </source>
</evidence>
<dbReference type="InterPro" id="IPR008183">
    <property type="entry name" value="Aldose_1/G6P_1-epimerase"/>
</dbReference>
<feature type="binding site" evidence="12">
    <location>
        <begin position="62"/>
        <end position="63"/>
    </location>
    <ligand>
        <name>beta-D-galactose</name>
        <dbReference type="ChEBI" id="CHEBI:27667"/>
    </ligand>
</feature>